<evidence type="ECO:0000313" key="3">
    <source>
        <dbReference type="Proteomes" id="UP001652623"/>
    </source>
</evidence>
<dbReference type="AlphaFoldDB" id="A0A6P6GH48"/>
<dbReference type="InterPro" id="IPR046960">
    <property type="entry name" value="PPR_At4g14850-like_plant"/>
</dbReference>
<proteinExistence type="predicted"/>
<dbReference type="FunCoup" id="A0A6P6GH48">
    <property type="interactions" value="97"/>
</dbReference>
<dbReference type="Gene3D" id="1.25.40.10">
    <property type="entry name" value="Tetratricopeptide repeat domain"/>
    <property type="match status" value="6"/>
</dbReference>
<feature type="repeat" description="PPR" evidence="2">
    <location>
        <begin position="252"/>
        <end position="282"/>
    </location>
</feature>
<gene>
    <name evidence="4 5 6" type="primary">LOC107427539</name>
</gene>
<sequence length="819" mass="92525">MKTAKFTIPLQQSKQVLYSSISEALTSASNSKQLHKVHSLIVTLGLEHSVFLSGKLISKYAKFKDPISSLSVFREVLPTNNVYQWNSIIRALTHNGMYSDALHHYAEMQKMKVQPDTYTFPSVINACALLQDFEMGRIVHECILEMGFASDLYICNALVDMYARFDDLQRARLLFEDMSRRDIVSWNSLISGYSSHAYFEDALEIYHKLRMECLVPDSFTISSVLPACGGLLDVKEGLKIHGLVEKIGIHSDILVSNGLLSLYFKCGRLEDAQKLFDNMVVRDSVSWNTVICGYSQLELFEESIKLFMQMINRFRPDLLTITSVLHACAQLRDLKFAKCVHDYIKKSQFEFDTTANNILIDMYAKCGDLLVSQEVFDTMEDKDSISWNSLINGYFINCRYHEGLKFFQTMKADMKPDCVTYVMILSISTQLANLNWGKLSHCDIVKLGFDSHLVVCNALLDMYAKCGRVEQSLMVFENMKARDVVTWNTVISACIHYKDCSLGFRMIRKMRDEGGLMPDVATMLGILPVCSSLAAKKQGKEIHGCILRFEFESDLPVGNALIEMYSNCGNLKNSIQVFKQMRMKDVVTWTSLISAYGMHGKGKRALRAFVEMEETDVLPDHLAFLAVIFACSHSGLVEDGMACFDKMKKDYKIEPRIEHYACIVDLLSRSGLLAQAEEFIHSMPFKPDATIWGALLSACRASGETTIASRVLDRIVEINSCDAGYVILASNIYAALGKWDQVGAIRKSMKAKGLKKDPGSSWMEVEKEGFCLSEKRICSSWLKYGSMDSFICDHNHGVFAIQRVKDKQKHLQNLDSAID</sequence>
<dbReference type="RefSeq" id="XP_048337181.2">
    <property type="nucleotide sequence ID" value="XM_048481224.2"/>
</dbReference>
<dbReference type="PANTHER" id="PTHR47926:SF533">
    <property type="entry name" value="DYW DOMAIN-CONTAINING PROTEIN"/>
    <property type="match status" value="1"/>
</dbReference>
<dbReference type="Proteomes" id="UP001652623">
    <property type="component" value="Chromosome 9"/>
</dbReference>
<reference evidence="4 5" key="1">
    <citation type="submission" date="2025-05" db="UniProtKB">
        <authorList>
            <consortium name="RefSeq"/>
        </authorList>
    </citation>
    <scope>IDENTIFICATION</scope>
    <source>
        <tissue evidence="4 5">Seedling</tissue>
    </source>
</reference>
<dbReference type="Pfam" id="PF01535">
    <property type="entry name" value="PPR"/>
    <property type="match status" value="4"/>
</dbReference>
<dbReference type="Pfam" id="PF20431">
    <property type="entry name" value="E_motif"/>
    <property type="match status" value="1"/>
</dbReference>
<evidence type="ECO:0000313" key="4">
    <source>
        <dbReference type="RefSeq" id="XP_024933431.2"/>
    </source>
</evidence>
<dbReference type="InterPro" id="IPR002885">
    <property type="entry name" value="PPR_rpt"/>
</dbReference>
<evidence type="ECO:0000256" key="1">
    <source>
        <dbReference type="ARBA" id="ARBA00022737"/>
    </source>
</evidence>
<feature type="repeat" description="PPR" evidence="2">
    <location>
        <begin position="151"/>
        <end position="181"/>
    </location>
</feature>
<feature type="repeat" description="PPR" evidence="2">
    <location>
        <begin position="383"/>
        <end position="413"/>
    </location>
</feature>
<feature type="repeat" description="PPR" evidence="2">
    <location>
        <begin position="283"/>
        <end position="313"/>
    </location>
</feature>
<protein>
    <submittedName>
        <fullName evidence="4 5">Pentatricopeptide repeat-containing protein At3g03580 isoform X1</fullName>
    </submittedName>
</protein>
<evidence type="ECO:0000313" key="6">
    <source>
        <dbReference type="RefSeq" id="XP_048337181.2"/>
    </source>
</evidence>
<keyword evidence="3" id="KW-1185">Reference proteome</keyword>
<name>A0A6P6GH48_ZIZJJ</name>
<feature type="repeat" description="PPR" evidence="2">
    <location>
        <begin position="182"/>
        <end position="216"/>
    </location>
</feature>
<dbReference type="PROSITE" id="PS51375">
    <property type="entry name" value="PPR"/>
    <property type="match status" value="8"/>
</dbReference>
<evidence type="ECO:0000313" key="5">
    <source>
        <dbReference type="RefSeq" id="XP_048337180.2"/>
    </source>
</evidence>
<dbReference type="GO" id="GO:0003723">
    <property type="term" value="F:RNA binding"/>
    <property type="evidence" value="ECO:0007669"/>
    <property type="project" value="InterPro"/>
</dbReference>
<feature type="repeat" description="PPR" evidence="2">
    <location>
        <begin position="452"/>
        <end position="486"/>
    </location>
</feature>
<feature type="repeat" description="PPR" evidence="2">
    <location>
        <begin position="585"/>
        <end position="619"/>
    </location>
</feature>
<dbReference type="InterPro" id="IPR011990">
    <property type="entry name" value="TPR-like_helical_dom_sf"/>
</dbReference>
<dbReference type="Pfam" id="PF13041">
    <property type="entry name" value="PPR_2"/>
    <property type="match status" value="5"/>
</dbReference>
<dbReference type="NCBIfam" id="TIGR00756">
    <property type="entry name" value="PPR"/>
    <property type="match status" value="8"/>
</dbReference>
<dbReference type="InParanoid" id="A0A6P6GH48"/>
<dbReference type="InterPro" id="IPR046848">
    <property type="entry name" value="E_motif"/>
</dbReference>
<dbReference type="GO" id="GO:0009451">
    <property type="term" value="P:RNA modification"/>
    <property type="evidence" value="ECO:0007669"/>
    <property type="project" value="InterPro"/>
</dbReference>
<feature type="repeat" description="PPR" evidence="2">
    <location>
        <begin position="81"/>
        <end position="115"/>
    </location>
</feature>
<evidence type="ECO:0000256" key="2">
    <source>
        <dbReference type="PROSITE-ProRule" id="PRU00708"/>
    </source>
</evidence>
<keyword evidence="1" id="KW-0677">Repeat</keyword>
<accession>A0A6P6GH48</accession>
<dbReference type="RefSeq" id="XP_024933431.2">
    <property type="nucleotide sequence ID" value="XM_025077663.3"/>
</dbReference>
<dbReference type="RefSeq" id="XP_048337180.2">
    <property type="nucleotide sequence ID" value="XM_048481223.2"/>
</dbReference>
<dbReference type="PANTHER" id="PTHR47926">
    <property type="entry name" value="PENTATRICOPEPTIDE REPEAT-CONTAINING PROTEIN"/>
    <property type="match status" value="1"/>
</dbReference>
<dbReference type="KEGG" id="zju:107427539"/>
<dbReference type="GeneID" id="107427539"/>
<organism evidence="3 4">
    <name type="scientific">Ziziphus jujuba</name>
    <name type="common">Chinese jujube</name>
    <name type="synonym">Ziziphus sativa</name>
    <dbReference type="NCBI Taxonomy" id="326968"/>
    <lineage>
        <taxon>Eukaryota</taxon>
        <taxon>Viridiplantae</taxon>
        <taxon>Streptophyta</taxon>
        <taxon>Embryophyta</taxon>
        <taxon>Tracheophyta</taxon>
        <taxon>Spermatophyta</taxon>
        <taxon>Magnoliopsida</taxon>
        <taxon>eudicotyledons</taxon>
        <taxon>Gunneridae</taxon>
        <taxon>Pentapetalae</taxon>
        <taxon>rosids</taxon>
        <taxon>fabids</taxon>
        <taxon>Rosales</taxon>
        <taxon>Rhamnaceae</taxon>
        <taxon>Paliureae</taxon>
        <taxon>Ziziphus</taxon>
    </lineage>
</organism>